<evidence type="ECO:0000313" key="2">
    <source>
        <dbReference type="EMBL" id="CAE6530812.1"/>
    </source>
</evidence>
<feature type="compositionally biased region" description="Basic and acidic residues" evidence="1">
    <location>
        <begin position="13"/>
        <end position="23"/>
    </location>
</feature>
<sequence length="434" mass="49263">MGCKFHPPPLTARNDHNPTDETTTKYGMQDNGRRVIEVPEFLTSVAYTLSIRKRCVLMLVSKHVFHSVGPTVWRSVPRLDIMFRLIKGTKTTTQNFRDTEGIHPSYSQITTVMPLNPGLDRYYVYAPWVQELEIFGGRAQEIRNLNSFLALLEGRPPLPNLRRLTTYTGADIGSREMMGFINTFISPSLIEIRTIIHEKGLNSYVHPSLVPAFLQKLKGTCPRIQVLEFYPESAYDCPEGYKPSPQCQTILWSFTNLRSFSSTVYILESATFAIMGSLPHLELLGIRGFWTEDPVLDEQLSVPGTWFPALKTLQLWDVHPQDIKLLWNHPPVVKGLVSAWIQTDPTSTPDRSDPPMDGDSWIEQFLAALPQLSPSLQDLTFYVGDEDGRVFHISEDVRNGLRRLGLKNVKLRLNNTYGADSDSEGEGYDEENYI</sequence>
<gene>
    <name evidence="2" type="ORF">RDB_LOCUS167656</name>
</gene>
<feature type="compositionally biased region" description="Pro residues" evidence="1">
    <location>
        <begin position="1"/>
        <end position="10"/>
    </location>
</feature>
<name>A0A8H3DH89_9AGAM</name>
<dbReference type="AlphaFoldDB" id="A0A8H3DH89"/>
<reference evidence="2" key="1">
    <citation type="submission" date="2021-01" db="EMBL/GenBank/DDBJ databases">
        <authorList>
            <person name="Kaushik A."/>
        </authorList>
    </citation>
    <scope>NUCLEOTIDE SEQUENCE</scope>
    <source>
        <strain evidence="2">AG6-10EEA</strain>
    </source>
</reference>
<accession>A0A8H3DH89</accession>
<protein>
    <submittedName>
        <fullName evidence="2">Uncharacterized protein</fullName>
    </submittedName>
</protein>
<dbReference type="EMBL" id="CAJMXA010003999">
    <property type="protein sequence ID" value="CAE6530812.1"/>
    <property type="molecule type" value="Genomic_DNA"/>
</dbReference>
<evidence type="ECO:0000313" key="3">
    <source>
        <dbReference type="Proteomes" id="UP000663853"/>
    </source>
</evidence>
<evidence type="ECO:0000256" key="1">
    <source>
        <dbReference type="SAM" id="MobiDB-lite"/>
    </source>
</evidence>
<feature type="region of interest" description="Disordered" evidence="1">
    <location>
        <begin position="1"/>
        <end position="26"/>
    </location>
</feature>
<organism evidence="2 3">
    <name type="scientific">Rhizoctonia solani</name>
    <dbReference type="NCBI Taxonomy" id="456999"/>
    <lineage>
        <taxon>Eukaryota</taxon>
        <taxon>Fungi</taxon>
        <taxon>Dikarya</taxon>
        <taxon>Basidiomycota</taxon>
        <taxon>Agaricomycotina</taxon>
        <taxon>Agaricomycetes</taxon>
        <taxon>Cantharellales</taxon>
        <taxon>Ceratobasidiaceae</taxon>
        <taxon>Rhizoctonia</taxon>
    </lineage>
</organism>
<comment type="caution">
    <text evidence="2">The sequence shown here is derived from an EMBL/GenBank/DDBJ whole genome shotgun (WGS) entry which is preliminary data.</text>
</comment>
<proteinExistence type="predicted"/>
<dbReference type="Proteomes" id="UP000663853">
    <property type="component" value="Unassembled WGS sequence"/>
</dbReference>